<keyword evidence="1" id="KW-0433">Leucine-rich repeat</keyword>
<keyword evidence="3" id="KW-0539">Nucleus</keyword>
<name>A0A6G0TLV0_APHGL</name>
<dbReference type="InterPro" id="IPR032675">
    <property type="entry name" value="LRR_dom_sf"/>
</dbReference>
<dbReference type="InterPro" id="IPR050216">
    <property type="entry name" value="LRR_domain-containing"/>
</dbReference>
<dbReference type="Gene3D" id="3.80.10.10">
    <property type="entry name" value="Ribonuclease Inhibitor"/>
    <property type="match status" value="1"/>
</dbReference>
<dbReference type="PANTHER" id="PTHR48051">
    <property type="match status" value="1"/>
</dbReference>
<proteinExistence type="predicted"/>
<dbReference type="OrthoDB" id="17912at2759"/>
<sequence>MLVRCSLTIQDLNSPQSKGRPLKSCVMTKKVNDKYYVCVKNSMYPNIKFFNLAMLKNLYNKFISEGKMGLEFKDPKQILLIDSQHKSEVLMFYTHIKAIVDGKNVKISTHQMPKTVSIKKAVINRFDPMTTNFIAVDHFDNRVLNMRLLSKLVLEKCDLPTIPVEIGHLPIKYLSISGSKLPTNQDTFWNWTSITKICDTLTILKIDAIGLKKLPFEIMFLKNLQTLSATNNSLSYLPQFIGELKKLKNLFLYDNLLVYFPHCLSSKTFNEVDLSDNLFNLPRSQSKYDHLLQYLAAVDTNKILTEDFEFTVKPLSHLALYNLMDNCLPFKRQDIPRTLWMYFNLVGRCIVCMRWILPYYSKIDYTHSLPEAIYLIKDQRNISIPWQSMSCSSPNNCMRQIPNGAIHYEYFTRYYFILF</sequence>
<keyword evidence="2" id="KW-0677">Repeat</keyword>
<dbReference type="Pfam" id="PF25344">
    <property type="entry name" value="PH_LRR1"/>
    <property type="match status" value="1"/>
</dbReference>
<keyword evidence="6" id="KW-1185">Reference proteome</keyword>
<dbReference type="SUPFAM" id="SSF52047">
    <property type="entry name" value="RNI-like"/>
    <property type="match status" value="1"/>
</dbReference>
<protein>
    <recommendedName>
        <fullName evidence="4">PIF1/LRR1 pleckstrin homology domain-containing protein</fullName>
    </recommendedName>
</protein>
<gene>
    <name evidence="5" type="ORF">AGLY_007980</name>
</gene>
<reference evidence="5 6" key="1">
    <citation type="submission" date="2019-08" db="EMBL/GenBank/DDBJ databases">
        <title>The genome of the soybean aphid Biotype 1, its phylome, world population structure and adaptation to the North American continent.</title>
        <authorList>
            <person name="Giordano R."/>
            <person name="Donthu R.K."/>
            <person name="Hernandez A.G."/>
            <person name="Wright C.L."/>
            <person name="Zimin A.V."/>
        </authorList>
    </citation>
    <scope>NUCLEOTIDE SEQUENCE [LARGE SCALE GENOMIC DNA]</scope>
    <source>
        <tissue evidence="5">Whole aphids</tissue>
    </source>
</reference>
<evidence type="ECO:0000313" key="6">
    <source>
        <dbReference type="Proteomes" id="UP000475862"/>
    </source>
</evidence>
<dbReference type="InterPro" id="IPR057437">
    <property type="entry name" value="PIF1/LRR1_PH"/>
</dbReference>
<evidence type="ECO:0000256" key="3">
    <source>
        <dbReference type="ARBA" id="ARBA00023242"/>
    </source>
</evidence>
<feature type="domain" description="PIF1/LRR1 pleckstrin homology" evidence="4">
    <location>
        <begin position="1"/>
        <end position="109"/>
    </location>
</feature>
<comment type="caution">
    <text evidence="5">The sequence shown here is derived from an EMBL/GenBank/DDBJ whole genome shotgun (WGS) entry which is preliminary data.</text>
</comment>
<evidence type="ECO:0000259" key="4">
    <source>
        <dbReference type="Pfam" id="PF25344"/>
    </source>
</evidence>
<evidence type="ECO:0000313" key="5">
    <source>
        <dbReference type="EMBL" id="KAE9535247.1"/>
    </source>
</evidence>
<dbReference type="GO" id="GO:0005737">
    <property type="term" value="C:cytoplasm"/>
    <property type="evidence" value="ECO:0007669"/>
    <property type="project" value="TreeGrafter"/>
</dbReference>
<evidence type="ECO:0000256" key="2">
    <source>
        <dbReference type="ARBA" id="ARBA00022737"/>
    </source>
</evidence>
<dbReference type="Proteomes" id="UP000475862">
    <property type="component" value="Unassembled WGS sequence"/>
</dbReference>
<evidence type="ECO:0000256" key="1">
    <source>
        <dbReference type="ARBA" id="ARBA00022614"/>
    </source>
</evidence>
<organism evidence="5 6">
    <name type="scientific">Aphis glycines</name>
    <name type="common">Soybean aphid</name>
    <dbReference type="NCBI Taxonomy" id="307491"/>
    <lineage>
        <taxon>Eukaryota</taxon>
        <taxon>Metazoa</taxon>
        <taxon>Ecdysozoa</taxon>
        <taxon>Arthropoda</taxon>
        <taxon>Hexapoda</taxon>
        <taxon>Insecta</taxon>
        <taxon>Pterygota</taxon>
        <taxon>Neoptera</taxon>
        <taxon>Paraneoptera</taxon>
        <taxon>Hemiptera</taxon>
        <taxon>Sternorrhyncha</taxon>
        <taxon>Aphidomorpha</taxon>
        <taxon>Aphidoidea</taxon>
        <taxon>Aphididae</taxon>
        <taxon>Aphidini</taxon>
        <taxon>Aphis</taxon>
        <taxon>Aphis</taxon>
    </lineage>
</organism>
<dbReference type="EMBL" id="VYZN01000026">
    <property type="protein sequence ID" value="KAE9535247.1"/>
    <property type="molecule type" value="Genomic_DNA"/>
</dbReference>
<accession>A0A6G0TLV0</accession>
<dbReference type="PANTHER" id="PTHR48051:SF46">
    <property type="entry name" value="LEUCINE RICH REPEAT-CONTAINING DOMAIN PROTEIN"/>
    <property type="match status" value="1"/>
</dbReference>
<dbReference type="AlphaFoldDB" id="A0A6G0TLV0"/>